<comment type="subunit">
    <text evidence="4">Homodimer.</text>
</comment>
<dbReference type="PIRSF" id="PIRSF001430">
    <property type="entry name" value="tRNA_psdUrid_synth"/>
    <property type="match status" value="1"/>
</dbReference>
<dbReference type="InterPro" id="IPR020094">
    <property type="entry name" value="TruA/RsuA/RluB/E/F_N"/>
</dbReference>
<dbReference type="Proteomes" id="UP000274920">
    <property type="component" value="Unassembled WGS sequence"/>
</dbReference>
<dbReference type="InterPro" id="IPR001406">
    <property type="entry name" value="PsdUridine_synth_TruA"/>
</dbReference>
<dbReference type="CDD" id="cd02570">
    <property type="entry name" value="PseudoU_synth_EcTruA"/>
    <property type="match status" value="1"/>
</dbReference>
<comment type="similarity">
    <text evidence="1 4 6">Belongs to the tRNA pseudouridine synthase TruA family.</text>
</comment>
<dbReference type="Gene3D" id="3.30.70.580">
    <property type="entry name" value="Pseudouridine synthase I, catalytic domain, N-terminal subdomain"/>
    <property type="match status" value="1"/>
</dbReference>
<evidence type="ECO:0000256" key="4">
    <source>
        <dbReference type="HAMAP-Rule" id="MF_00171"/>
    </source>
</evidence>
<accession>A0A426DGP4</accession>
<organism evidence="8 9">
    <name type="scientific">Schaedlerella arabinosiphila</name>
    <dbReference type="NCBI Taxonomy" id="2044587"/>
    <lineage>
        <taxon>Bacteria</taxon>
        <taxon>Bacillati</taxon>
        <taxon>Bacillota</taxon>
        <taxon>Clostridia</taxon>
        <taxon>Lachnospirales</taxon>
        <taxon>Lachnospiraceae</taxon>
        <taxon>Schaedlerella</taxon>
    </lineage>
</organism>
<dbReference type="GO" id="GO:0031119">
    <property type="term" value="P:tRNA pseudouridine synthesis"/>
    <property type="evidence" value="ECO:0007669"/>
    <property type="project" value="UniProtKB-UniRule"/>
</dbReference>
<evidence type="ECO:0000256" key="1">
    <source>
        <dbReference type="ARBA" id="ARBA00009375"/>
    </source>
</evidence>
<dbReference type="EC" id="5.4.99.12" evidence="4"/>
<dbReference type="PANTHER" id="PTHR11142">
    <property type="entry name" value="PSEUDOURIDYLATE SYNTHASE"/>
    <property type="match status" value="1"/>
</dbReference>
<keyword evidence="3 4" id="KW-0413">Isomerase</keyword>
<protein>
    <recommendedName>
        <fullName evidence="4">tRNA pseudouridine synthase A</fullName>
        <ecNumber evidence="4">5.4.99.12</ecNumber>
    </recommendedName>
    <alternativeName>
        <fullName evidence="4">tRNA pseudouridine(38-40) synthase</fullName>
    </alternativeName>
    <alternativeName>
        <fullName evidence="4">tRNA pseudouridylate synthase I</fullName>
    </alternativeName>
    <alternativeName>
        <fullName evidence="4">tRNA-uridine isomerase I</fullName>
    </alternativeName>
</protein>
<evidence type="ECO:0000256" key="2">
    <source>
        <dbReference type="ARBA" id="ARBA00022694"/>
    </source>
</evidence>
<dbReference type="InterPro" id="IPR020103">
    <property type="entry name" value="PsdUridine_synth_cat_dom_sf"/>
</dbReference>
<gene>
    <name evidence="4 8" type="primary">truA</name>
    <name evidence="8" type="ORF">EBB54_11970</name>
</gene>
<comment type="caution">
    <text evidence="4">Lacks conserved residue(s) required for the propagation of feature annotation.</text>
</comment>
<dbReference type="Pfam" id="PF01416">
    <property type="entry name" value="PseudoU_synth_1"/>
    <property type="match status" value="2"/>
</dbReference>
<keyword evidence="9" id="KW-1185">Reference proteome</keyword>
<evidence type="ECO:0000313" key="8">
    <source>
        <dbReference type="EMBL" id="RRK32010.1"/>
    </source>
</evidence>
<dbReference type="RefSeq" id="WP_125127560.1">
    <property type="nucleotide sequence ID" value="NZ_RHJS01000002.1"/>
</dbReference>
<dbReference type="AlphaFoldDB" id="A0A426DGP4"/>
<evidence type="ECO:0000256" key="5">
    <source>
        <dbReference type="PIRSR" id="PIRSR001430-2"/>
    </source>
</evidence>
<feature type="domain" description="Pseudouridine synthase I TruA alpha/beta" evidence="7">
    <location>
        <begin position="146"/>
        <end position="245"/>
    </location>
</feature>
<dbReference type="InterPro" id="IPR020095">
    <property type="entry name" value="PsdUridine_synth_TruA_C"/>
</dbReference>
<dbReference type="HAMAP" id="MF_00171">
    <property type="entry name" value="TruA"/>
    <property type="match status" value="1"/>
</dbReference>
<proteinExistence type="inferred from homology"/>
<dbReference type="InterPro" id="IPR020097">
    <property type="entry name" value="PsdUridine_synth_TruA_a/b_dom"/>
</dbReference>
<feature type="domain" description="Pseudouridine synthase I TruA alpha/beta" evidence="7">
    <location>
        <begin position="9"/>
        <end position="104"/>
    </location>
</feature>
<dbReference type="GO" id="GO:0160147">
    <property type="term" value="F:tRNA pseudouridine(38-40) synthase activity"/>
    <property type="evidence" value="ECO:0007669"/>
    <property type="project" value="UniProtKB-EC"/>
</dbReference>
<dbReference type="EMBL" id="RHJS01000002">
    <property type="protein sequence ID" value="RRK32010.1"/>
    <property type="molecule type" value="Genomic_DNA"/>
</dbReference>
<comment type="catalytic activity">
    <reaction evidence="4 6">
        <text>uridine(38/39/40) in tRNA = pseudouridine(38/39/40) in tRNA</text>
        <dbReference type="Rhea" id="RHEA:22376"/>
        <dbReference type="Rhea" id="RHEA-COMP:10085"/>
        <dbReference type="Rhea" id="RHEA-COMP:10087"/>
        <dbReference type="ChEBI" id="CHEBI:65314"/>
        <dbReference type="ChEBI" id="CHEBI:65315"/>
        <dbReference type="EC" id="5.4.99.12"/>
    </reaction>
</comment>
<evidence type="ECO:0000256" key="6">
    <source>
        <dbReference type="RuleBase" id="RU003792"/>
    </source>
</evidence>
<evidence type="ECO:0000256" key="3">
    <source>
        <dbReference type="ARBA" id="ARBA00023235"/>
    </source>
</evidence>
<reference evidence="8" key="1">
    <citation type="submission" date="2018-10" db="EMBL/GenBank/DDBJ databases">
        <title>Schaedlerella arabinophila gen. nov. sp. nov., isolated from the mouse intestinal tract and comparative analysis with the genome of the closely related altered Schaedler flora strain ASF502.</title>
        <authorList>
            <person name="Miyake S."/>
            <person name="Soh M."/>
            <person name="Seedorf H."/>
        </authorList>
    </citation>
    <scope>NUCLEOTIDE SEQUENCE [LARGE SCALE GENOMIC DNA]</scope>
    <source>
        <strain evidence="8">DSM 106076</strain>
    </source>
</reference>
<dbReference type="Gene3D" id="3.30.70.660">
    <property type="entry name" value="Pseudouridine synthase I, catalytic domain, C-terminal subdomain"/>
    <property type="match status" value="1"/>
</dbReference>
<name>A0A426DGP4_9FIRM</name>
<comment type="caution">
    <text evidence="8">The sequence shown here is derived from an EMBL/GenBank/DDBJ whole genome shotgun (WGS) entry which is preliminary data.</text>
</comment>
<keyword evidence="2 4" id="KW-0819">tRNA processing</keyword>
<feature type="binding site" evidence="4 5">
    <location>
        <position position="113"/>
    </location>
    <ligand>
        <name>substrate</name>
    </ligand>
</feature>
<evidence type="ECO:0000259" key="7">
    <source>
        <dbReference type="Pfam" id="PF01416"/>
    </source>
</evidence>
<dbReference type="PANTHER" id="PTHR11142:SF22">
    <property type="entry name" value="TRNA PSEUDOURIDINE SYNTHASE A 2"/>
    <property type="match status" value="1"/>
</dbReference>
<evidence type="ECO:0000313" key="9">
    <source>
        <dbReference type="Proteomes" id="UP000274920"/>
    </source>
</evidence>
<dbReference type="SUPFAM" id="SSF55120">
    <property type="entry name" value="Pseudouridine synthase"/>
    <property type="match status" value="1"/>
</dbReference>
<sequence>MKNIRLTLEYDGTRYQGWQYPGIKTPSDTISGRIKSTLCRMTGEEIELFCAARTEPGVHASCQTAGFLTSSPLSPQEIGRMLNQYLPQDIAVLQAEEAPERFHASLNCLSQTYIYRVCTGTVPDVFRRKYMYHLPRTLDIPAMQKAASSLLGTHDFRCFSFGKTKKRSEREIRRAEIISPGEGEFCIVLEASSFLRQMPRLIAGTLLEIGLGLKKAECIPAILSGQEPAGAPAPARGLCLTGTHYA</sequence>
<dbReference type="GO" id="GO:0003723">
    <property type="term" value="F:RNA binding"/>
    <property type="evidence" value="ECO:0007669"/>
    <property type="project" value="InterPro"/>
</dbReference>
<comment type="function">
    <text evidence="4">Formation of pseudouridine at positions 38, 39 and 40 in the anticodon stem and loop of transfer RNAs.</text>
</comment>